<dbReference type="KEGG" id="epa:110239895"/>
<keyword evidence="4" id="KW-0597">Phosphoprotein</keyword>
<evidence type="ECO:0000256" key="4">
    <source>
        <dbReference type="ARBA" id="ARBA00022553"/>
    </source>
</evidence>
<feature type="coiled-coil region" evidence="7">
    <location>
        <begin position="718"/>
        <end position="777"/>
    </location>
</feature>
<name>A0A913XB86_EXADI</name>
<dbReference type="OMA" id="MEINATP"/>
<feature type="coiled-coil region" evidence="7">
    <location>
        <begin position="1171"/>
        <end position="1253"/>
    </location>
</feature>
<evidence type="ECO:0008006" key="13">
    <source>
        <dbReference type="Google" id="ProtNLM"/>
    </source>
</evidence>
<dbReference type="GeneID" id="110239895"/>
<comment type="subcellular location">
    <subcellularLocation>
        <location evidence="1">Cytoplasm</location>
        <location evidence="1">Cytoskeleton</location>
    </subcellularLocation>
    <subcellularLocation>
        <location evidence="2">Golgi apparatus</location>
    </subcellularLocation>
</comment>
<feature type="domain" description="Centrosomin N-terminal motif 1" evidence="9">
    <location>
        <begin position="76"/>
        <end position="146"/>
    </location>
</feature>
<sequence>MDSVMEDDPTLPLDLEKSTNLARFKEAVASANSGRLGLGEEVLDSSRHFQDIGIQNFSEMNEGKEGSDSNSSQVKTMRDYELQMSDLKKENFGLKLRIYFLEERLKHSDTPEDTFKLNIELKVTVEELKKELVEKQQLLIKASDAVEMIANHSDAQIKQLNDDHLGELRELAEKYEGQINSIEKELVATKHDLEDVAERLTEAVTMNQQLNEKLHQNTQAYNEDRKQETENLNVKDKMIDELNDALENQRKANKELENKTCILEEEKKKAQDTLRKLVEGEKKLKNLAEELNKRNTSFEELKEKTKKLEKINRELKNQLHESERQQLSSRNSVDNEEQQKFKTKIGDLEKSLAAARESAHTANMKWYQTFEEHSEIVRSRDGTIASLQNSLAAKDKEIEKLVQSVSSMDIELQRLTGDKQGLQIKIDEILKEKDKEITGLAKQLKELSNQCTNKTIELEENYRKVVNDAQEQVGIKDRIIEKLTSSNSEKDKIIEDIIEALKVLSCEGSIVEDTSDIKDTLLKKLQNHIKQKERAVQVALDEKFSALEEKDNEMQQLRQAIRERDRLIEKINSAVVDAEQQAKVYEQTIQEKEAVIQQLKRINQDQEISHKDALNSAAAIQKENDTMFQKVKSCVETTDKELVELKKFVQDVTKNSSMSDNSLKFQDLTEELKEKNSLLERLLQERTRMMAANESNSQRLMAALREKDILLKDASEVMSRVQTEKNSTIQNLQRLLNNKEHELQSSENNKAWVNQEQERLIKKLRAALKEKDKVIEQLVEGNKDKDQLLMDLQESLRTPKKQRNLTEVAVLQQTVQELEAALRSKKAAIKKLQEEYKGKLKSSEEELQNVDSANQLKIQNLQQELKAKETMLQQSKETIENLHSKLKTMPIIEDLKQKFGEQNQALLEAQKAKEQAQMELAVLKKNKLEYDAELKAKHDNIDMLSHAAHIKDEMIQEMQQSHKKQLQDMQDNVGYYQRKAHDLETSNDALRQQLSECSELNNSLQRQLDTVQSRVKTQSPLRQDQEELSRLREEVIMLRAKVQLSTPQREQTYIGARAKQMEEELPYLQKVLQGQVEETVKLNDILMKEREMYINIVQNMRSPNSDANKSSSAVSRELQTLKALRSQLEDGIHQNTVLRNQLQDQITSQQTKKSPVVPPHSPYDAVYQREIQELKSRLEDTERWNASLQARLNHSMVDGKSKAEESQAKETAQKLEEQVHNLTRSLDQTTTLNNRLNAELDKVNKTNQKILAEKDAEINRLSSEITTLHGQLDTAKHTFGELDNRLKDANVKLEYYARNVNGDFEDILLEREIEVDSLRGQLKEFQLRAAASIELNEMAAQTSPFADKSSTNKLSRQLAESQQWNENYKRLLEEKDKEIQRLRNLENSTHLDNDMVMQKLRKEYETGIQLNEDLKKKLEMDIMTNSKPSSKHQSPPLQIQDLHYSVHSAQTDKLRNELQELYNSNQMLNQKLMEVKNTSSELALVKRELKQSQIMNEQLGKQLADVLSHVEKLKSQNMQLKSDVDDKKQQIDRLNQEIHILRSSPAKHTSKSQTSPSLSSPPAVTRKITPPRHEVSPTGVIEKMHKLNQTLMAENQFLRNKLKQNERYATTLKDELELYNRMKKDTTASQTATQQMDLAAYMNEMRELRMRLEESINTNDKLRAQLEKRMAGEDIDGAKAVISSEESLQYINDNERLRAELLAKDKANDDLKEKLEEMSKIREMEASQLNALRQQVADNHEAMDNLQNELRIYEQLYKIPEHHDTSYVREGPRSPSAFDNNAVLSLLAEIRRLRQQLEKSITTNNALREKLEEQLNRPMKDSLQSSRPSLSSVTRRLDMDENMNNEKSGLSVHGHVKDFIELQNKVEYINNEATKLLGQIKSDGQCLWVRHEVSNIQTLATDCKSLLSTFIIDDRPETYTEESIPSKENVTLRQQISKLKKKLAHQEDVIKRASLQLEASSKKKEGLQTHLIDRLLESQSVLQRARGSLEDCARRNRQSKS</sequence>
<feature type="region of interest" description="Disordered" evidence="8">
    <location>
        <begin position="1541"/>
        <end position="1576"/>
    </location>
</feature>
<evidence type="ECO:0000313" key="11">
    <source>
        <dbReference type="EnsemblMetazoa" id="XP_020901308.1"/>
    </source>
</evidence>
<dbReference type="GO" id="GO:0007098">
    <property type="term" value="P:centrosome cycle"/>
    <property type="evidence" value="ECO:0007669"/>
    <property type="project" value="TreeGrafter"/>
</dbReference>
<keyword evidence="5" id="KW-0333">Golgi apparatus</keyword>
<reference evidence="11" key="1">
    <citation type="submission" date="2022-11" db="UniProtKB">
        <authorList>
            <consortium name="EnsemblMetazoa"/>
        </authorList>
    </citation>
    <scope>IDENTIFICATION</scope>
</reference>
<feature type="coiled-coil region" evidence="7">
    <location>
        <begin position="801"/>
        <end position="933"/>
    </location>
</feature>
<feature type="coiled-coil region" evidence="7">
    <location>
        <begin position="1790"/>
        <end position="1817"/>
    </location>
</feature>
<feature type="coiled-coil region" evidence="7">
    <location>
        <begin position="384"/>
        <end position="461"/>
    </location>
</feature>
<evidence type="ECO:0000256" key="3">
    <source>
        <dbReference type="ARBA" id="ARBA00022490"/>
    </source>
</evidence>
<dbReference type="RefSeq" id="XP_020901308.1">
    <property type="nucleotide sequence ID" value="XM_021045649.2"/>
</dbReference>
<keyword evidence="12" id="KW-1185">Reference proteome</keyword>
<protein>
    <recommendedName>
        <fullName evidence="13">Centrosomin N-terminal motif 1 domain-containing protein</fullName>
    </recommendedName>
</protein>
<keyword evidence="7" id="KW-0175">Coiled coil</keyword>
<feature type="coiled-coil region" evidence="7">
    <location>
        <begin position="1929"/>
        <end position="1956"/>
    </location>
</feature>
<evidence type="ECO:0000256" key="8">
    <source>
        <dbReference type="SAM" id="MobiDB-lite"/>
    </source>
</evidence>
<evidence type="ECO:0000256" key="6">
    <source>
        <dbReference type="ARBA" id="ARBA00023212"/>
    </source>
</evidence>
<evidence type="ECO:0000259" key="9">
    <source>
        <dbReference type="Pfam" id="PF07989"/>
    </source>
</evidence>
<accession>A0A913XB86</accession>
<dbReference type="EnsemblMetazoa" id="XM_021045649.2">
    <property type="protein sequence ID" value="XP_020901308.1"/>
    <property type="gene ID" value="LOC110239895"/>
</dbReference>
<dbReference type="GO" id="GO:1903358">
    <property type="term" value="P:regulation of Golgi organization"/>
    <property type="evidence" value="ECO:0007669"/>
    <property type="project" value="TreeGrafter"/>
</dbReference>
<keyword evidence="6" id="KW-0206">Cytoskeleton</keyword>
<dbReference type="InterPro" id="IPR052593">
    <property type="entry name" value="MT-associated_AKAP9-binding"/>
</dbReference>
<evidence type="ECO:0000256" key="2">
    <source>
        <dbReference type="ARBA" id="ARBA00004555"/>
    </source>
</evidence>
<feature type="compositionally biased region" description="Low complexity" evidence="8">
    <location>
        <begin position="1551"/>
        <end position="1562"/>
    </location>
</feature>
<evidence type="ECO:0000256" key="1">
    <source>
        <dbReference type="ARBA" id="ARBA00004245"/>
    </source>
</evidence>
<dbReference type="Pfam" id="PF23246">
    <property type="entry name" value="CC_CDK5RAP2"/>
    <property type="match status" value="1"/>
</dbReference>
<feature type="domain" description="CDK5 regulatory subunit-associated protein 2/Myomegalin coiled coil" evidence="10">
    <location>
        <begin position="1017"/>
        <end position="1149"/>
    </location>
</feature>
<feature type="coiled-coil region" evidence="7">
    <location>
        <begin position="522"/>
        <end position="609"/>
    </location>
</feature>
<feature type="coiled-coil region" evidence="7">
    <location>
        <begin position="980"/>
        <end position="1041"/>
    </location>
</feature>
<feature type="coiled-coil region" evidence="7">
    <location>
        <begin position="1694"/>
        <end position="1756"/>
    </location>
</feature>
<dbReference type="Pfam" id="PF07989">
    <property type="entry name" value="Cnn_1N"/>
    <property type="match status" value="1"/>
</dbReference>
<dbReference type="Proteomes" id="UP000887567">
    <property type="component" value="Unplaced"/>
</dbReference>
<dbReference type="InterPro" id="IPR056273">
    <property type="entry name" value="CDK5RAP2_MYOME_CC"/>
</dbReference>
<keyword evidence="3" id="KW-0963">Cytoplasm</keyword>
<evidence type="ECO:0000256" key="5">
    <source>
        <dbReference type="ARBA" id="ARBA00023034"/>
    </source>
</evidence>
<dbReference type="GO" id="GO:0060090">
    <property type="term" value="F:molecular adaptor activity"/>
    <property type="evidence" value="ECO:0007669"/>
    <property type="project" value="TreeGrafter"/>
</dbReference>
<proteinExistence type="predicted"/>
<evidence type="ECO:0000256" key="7">
    <source>
        <dbReference type="SAM" id="Coils"/>
    </source>
</evidence>
<organism evidence="11 12">
    <name type="scientific">Exaiptasia diaphana</name>
    <name type="common">Tropical sea anemone</name>
    <name type="synonym">Aiptasia pulchella</name>
    <dbReference type="NCBI Taxonomy" id="2652724"/>
    <lineage>
        <taxon>Eukaryota</taxon>
        <taxon>Metazoa</taxon>
        <taxon>Cnidaria</taxon>
        <taxon>Anthozoa</taxon>
        <taxon>Hexacorallia</taxon>
        <taxon>Actiniaria</taxon>
        <taxon>Aiptasiidae</taxon>
        <taxon>Exaiptasia</taxon>
    </lineage>
</organism>
<dbReference type="PANTHER" id="PTHR46501:SF10">
    <property type="entry name" value="CENTROSOMIN"/>
    <property type="match status" value="1"/>
</dbReference>
<dbReference type="InterPro" id="IPR012943">
    <property type="entry name" value="Cnn_1N"/>
</dbReference>
<evidence type="ECO:0000313" key="12">
    <source>
        <dbReference type="Proteomes" id="UP000887567"/>
    </source>
</evidence>
<dbReference type="OrthoDB" id="5989088at2759"/>
<dbReference type="GO" id="GO:0005794">
    <property type="term" value="C:Golgi apparatus"/>
    <property type="evidence" value="ECO:0007669"/>
    <property type="project" value="UniProtKB-SubCell"/>
</dbReference>
<feature type="coiled-coil region" evidence="7">
    <location>
        <begin position="1354"/>
        <end position="1417"/>
    </location>
</feature>
<dbReference type="PANTHER" id="PTHR46501">
    <property type="entry name" value="MYOMEGALIN"/>
    <property type="match status" value="1"/>
</dbReference>
<dbReference type="GO" id="GO:0005813">
    <property type="term" value="C:centrosome"/>
    <property type="evidence" value="ECO:0007669"/>
    <property type="project" value="TreeGrafter"/>
</dbReference>
<feature type="coiled-coil region" evidence="7">
    <location>
        <begin position="1638"/>
        <end position="1665"/>
    </location>
</feature>
<evidence type="ECO:0000259" key="10">
    <source>
        <dbReference type="Pfam" id="PF23246"/>
    </source>
</evidence>
<feature type="region of interest" description="Disordered" evidence="8">
    <location>
        <begin position="316"/>
        <end position="339"/>
    </location>
</feature>
<dbReference type="GO" id="GO:0090063">
    <property type="term" value="P:positive regulation of microtubule nucleation"/>
    <property type="evidence" value="ECO:0007669"/>
    <property type="project" value="TreeGrafter"/>
</dbReference>